<evidence type="ECO:0000256" key="1">
    <source>
        <dbReference type="ARBA" id="ARBA00022450"/>
    </source>
</evidence>
<dbReference type="Gene3D" id="1.10.1200.10">
    <property type="entry name" value="ACP-like"/>
    <property type="match status" value="1"/>
</dbReference>
<gene>
    <name evidence="4" type="ORF">OE88DRAFT_1626984</name>
</gene>
<keyword evidence="5" id="KW-1185">Reference proteome</keyword>
<dbReference type="AlphaFoldDB" id="A0A5C3N6G9"/>
<dbReference type="InterPro" id="IPR036736">
    <property type="entry name" value="ACP-like_sf"/>
</dbReference>
<dbReference type="Pfam" id="PF00501">
    <property type="entry name" value="AMP-binding"/>
    <property type="match status" value="1"/>
</dbReference>
<feature type="domain" description="Polyketide synthase-like phosphopantetheine-binding" evidence="3">
    <location>
        <begin position="602"/>
        <end position="676"/>
    </location>
</feature>
<dbReference type="InterPro" id="IPR020806">
    <property type="entry name" value="PKS_PP-bd"/>
</dbReference>
<dbReference type="OrthoDB" id="429813at2759"/>
<dbReference type="Gene3D" id="3.40.50.720">
    <property type="entry name" value="NAD(P)-binding Rossmann-like Domain"/>
    <property type="match status" value="1"/>
</dbReference>
<keyword evidence="1" id="KW-0596">Phosphopantetheine</keyword>
<dbReference type="PANTHER" id="PTHR43439:SF2">
    <property type="entry name" value="ENZYME, PUTATIVE (JCVI)-RELATED"/>
    <property type="match status" value="1"/>
</dbReference>
<dbReference type="InterPro" id="IPR036291">
    <property type="entry name" value="NAD(P)-bd_dom_sf"/>
</dbReference>
<dbReference type="SMART" id="SM00823">
    <property type="entry name" value="PKS_PP"/>
    <property type="match status" value="1"/>
</dbReference>
<dbReference type="SUPFAM" id="SSF47336">
    <property type="entry name" value="ACP-like"/>
    <property type="match status" value="1"/>
</dbReference>
<dbReference type="Pfam" id="PF07993">
    <property type="entry name" value="NAD_binding_4"/>
    <property type="match status" value="1"/>
</dbReference>
<reference evidence="4 5" key="1">
    <citation type="journal article" date="2019" name="Nat. Ecol. Evol.">
        <title>Megaphylogeny resolves global patterns of mushroom evolution.</title>
        <authorList>
            <person name="Varga T."/>
            <person name="Krizsan K."/>
            <person name="Foldi C."/>
            <person name="Dima B."/>
            <person name="Sanchez-Garcia M."/>
            <person name="Sanchez-Ramirez S."/>
            <person name="Szollosi G.J."/>
            <person name="Szarkandi J.G."/>
            <person name="Papp V."/>
            <person name="Albert L."/>
            <person name="Andreopoulos W."/>
            <person name="Angelini C."/>
            <person name="Antonin V."/>
            <person name="Barry K.W."/>
            <person name="Bougher N.L."/>
            <person name="Buchanan P."/>
            <person name="Buyck B."/>
            <person name="Bense V."/>
            <person name="Catcheside P."/>
            <person name="Chovatia M."/>
            <person name="Cooper J."/>
            <person name="Damon W."/>
            <person name="Desjardin D."/>
            <person name="Finy P."/>
            <person name="Geml J."/>
            <person name="Haridas S."/>
            <person name="Hughes K."/>
            <person name="Justo A."/>
            <person name="Karasinski D."/>
            <person name="Kautmanova I."/>
            <person name="Kiss B."/>
            <person name="Kocsube S."/>
            <person name="Kotiranta H."/>
            <person name="LaButti K.M."/>
            <person name="Lechner B.E."/>
            <person name="Liimatainen K."/>
            <person name="Lipzen A."/>
            <person name="Lukacs Z."/>
            <person name="Mihaltcheva S."/>
            <person name="Morgado L.N."/>
            <person name="Niskanen T."/>
            <person name="Noordeloos M.E."/>
            <person name="Ohm R.A."/>
            <person name="Ortiz-Santana B."/>
            <person name="Ovrebo C."/>
            <person name="Racz N."/>
            <person name="Riley R."/>
            <person name="Savchenko A."/>
            <person name="Shiryaev A."/>
            <person name="Soop K."/>
            <person name="Spirin V."/>
            <person name="Szebenyi C."/>
            <person name="Tomsovsky M."/>
            <person name="Tulloss R.E."/>
            <person name="Uehling J."/>
            <person name="Grigoriev I.V."/>
            <person name="Vagvolgyi C."/>
            <person name="Papp T."/>
            <person name="Martin F.M."/>
            <person name="Miettinen O."/>
            <person name="Hibbett D.S."/>
            <person name="Nagy L.G."/>
        </authorList>
    </citation>
    <scope>NUCLEOTIDE SEQUENCE [LARGE SCALE GENOMIC DNA]</scope>
    <source>
        <strain evidence="4 5">OMC1185</strain>
    </source>
</reference>
<dbReference type="GO" id="GO:0031177">
    <property type="term" value="F:phosphopantetheine binding"/>
    <property type="evidence" value="ECO:0007669"/>
    <property type="project" value="InterPro"/>
</dbReference>
<dbReference type="InterPro" id="IPR013120">
    <property type="entry name" value="FAR_NAD-bd"/>
</dbReference>
<evidence type="ECO:0000313" key="5">
    <source>
        <dbReference type="Proteomes" id="UP000305948"/>
    </source>
</evidence>
<accession>A0A5C3N6G9</accession>
<evidence type="ECO:0000259" key="3">
    <source>
        <dbReference type="SMART" id="SM00823"/>
    </source>
</evidence>
<sequence length="1106" mass="122419">MSAVDYKCLPLPPLPSTQALSSPTFRPPPLDGSLTLPEIYDWHYHNTLNHPLFAYADEDGVDHEILWPLAVRAIHRVGHILRPRVGSHETQDGPAVVAVLAASDTITYFTVMMGIVRAGYAAFLISPRNSPSAIAHLLSKVKVSHVVVGSEGALQELVKQSLDMFAADENCTQPDVSKIPVFEELYNEDEEFQPLSFERPDMDDPAIILHSSGKFLLTDHRDARYAGSTAFPKPVIWTHYRMLQLGVIPYFGERDLTGVRLSCHAMPMFHGMGMMQTAWTAACGLVNSSFKPRSPATAPTPDSVIKGALDSKSDIIFCVPSFVEAWSKDSDKVCAFREIAGILYGGGPLSKEAGDSLSSQGVSVFILYGCTEGGIMSTILPKSVGKDWEYFRISSHIKTHFVSDGQGHFEFVMIAHPYQLPCVLNTQVNGVDGYATSDLLSPHPTEPGYWRIHGRTDDQIMHNTGEKTNPGPLESILNRDPHVNAAVMFGRGRFNAGVLIDPRPAYRFDSSDVNQLTTFRNLIWPTVELMNQYAPQHSRIFKEMILVASPSKPFTYTAKNTARRQAVLAEYETEIEHLYESVDETTQADIPLPSDWSVENRERYVRTAVQRVLKRRLSDGDDLFQHGCDSLQATWIRNSLLRALREAGCHVRDMPSGFVYENPTIAGLVTFISTQLTSSLASNAASPESQLAKVSEMQEMLRKYTENFPTHISALPPVKKDTVILTGSTGGLGAEMLAQLLQDNAVEKVYGINRKDRSGRTQTEKQRKAFEERGLDVHLLDLPKLVLIAADVNGTQFGMPPYCTEEIRNTCTHVIHNAYTVDFNMSLQSFGGHIQGMRNLVDLALSSRLPSPPRLVFISSVSVVRNAPGNMHNVTDETFVEAHTAVGSGYSESKWVCERLLAESASRTELRPLVIRVGQVAGSANGAWKVKDWVPSLVRSSLHTKCLPDSEKTISWIPAEAAAASILEMRNALPPVLHLASPKPVTWRTVFTPISEKLHLPFVPYSTWIAKLKGIVERESTSAESIRDNPASLLLDFFRSAGLAENDPIKEAMGLPKLSLDRAVEASRVLRELGPLTGADALQWIEYWRRIGFISANSQHTVTDEK</sequence>
<dbReference type="Proteomes" id="UP000305948">
    <property type="component" value="Unassembled WGS sequence"/>
</dbReference>
<proteinExistence type="predicted"/>
<dbReference type="Pfam" id="PF00550">
    <property type="entry name" value="PP-binding"/>
    <property type="match status" value="1"/>
</dbReference>
<dbReference type="SUPFAM" id="SSF51735">
    <property type="entry name" value="NAD(P)-binding Rossmann-fold domains"/>
    <property type="match status" value="1"/>
</dbReference>
<dbReference type="InterPro" id="IPR042099">
    <property type="entry name" value="ANL_N_sf"/>
</dbReference>
<dbReference type="EMBL" id="ML213508">
    <property type="protein sequence ID" value="TFK52863.1"/>
    <property type="molecule type" value="Genomic_DNA"/>
</dbReference>
<dbReference type="InterPro" id="IPR051414">
    <property type="entry name" value="Adenylate-forming_Reductase"/>
</dbReference>
<evidence type="ECO:0000313" key="4">
    <source>
        <dbReference type="EMBL" id="TFK52863.1"/>
    </source>
</evidence>
<name>A0A5C3N6G9_9AGAM</name>
<dbReference type="InterPro" id="IPR000873">
    <property type="entry name" value="AMP-dep_synth/lig_dom"/>
</dbReference>
<keyword evidence="2" id="KW-0597">Phosphoprotein</keyword>
<dbReference type="SUPFAM" id="SSF56801">
    <property type="entry name" value="Acetyl-CoA synthetase-like"/>
    <property type="match status" value="1"/>
</dbReference>
<dbReference type="Pfam" id="PF23562">
    <property type="entry name" value="AMP-binding_C_3"/>
    <property type="match status" value="1"/>
</dbReference>
<dbReference type="PANTHER" id="PTHR43439">
    <property type="entry name" value="PHENYLACETATE-COENZYME A LIGASE"/>
    <property type="match status" value="1"/>
</dbReference>
<evidence type="ECO:0000256" key="2">
    <source>
        <dbReference type="ARBA" id="ARBA00022553"/>
    </source>
</evidence>
<organism evidence="4 5">
    <name type="scientific">Heliocybe sulcata</name>
    <dbReference type="NCBI Taxonomy" id="5364"/>
    <lineage>
        <taxon>Eukaryota</taxon>
        <taxon>Fungi</taxon>
        <taxon>Dikarya</taxon>
        <taxon>Basidiomycota</taxon>
        <taxon>Agaricomycotina</taxon>
        <taxon>Agaricomycetes</taxon>
        <taxon>Gloeophyllales</taxon>
        <taxon>Gloeophyllaceae</taxon>
        <taxon>Heliocybe</taxon>
    </lineage>
</organism>
<dbReference type="Gene3D" id="3.40.50.12780">
    <property type="entry name" value="N-terminal domain of ligase-like"/>
    <property type="match status" value="1"/>
</dbReference>
<dbReference type="STRING" id="5364.A0A5C3N6G9"/>
<protein>
    <submittedName>
        <fullName evidence="4">Acetyl-CoA synthetase-like protein</fullName>
    </submittedName>
</protein>
<dbReference type="InterPro" id="IPR009081">
    <property type="entry name" value="PP-bd_ACP"/>
</dbReference>